<evidence type="ECO:0000313" key="1">
    <source>
        <dbReference type="EMBL" id="KKL46958.1"/>
    </source>
</evidence>
<sequence>MKKKFPIWVDEETHSKLRIESGKSKISMKKIVHDAVIEYIERHRVLDSDLDPDTIEKIKNCVEEIFKPKNVKRIWINNLIDKIAKKLNLEKYLVEKGVIKLINSQILIKDYRDEVLYDGSLEERIKILNNMDNVKEK</sequence>
<dbReference type="AlphaFoldDB" id="A0A0F9CC38"/>
<reference evidence="1" key="1">
    <citation type="journal article" date="2015" name="Nature">
        <title>Complex archaea that bridge the gap between prokaryotes and eukaryotes.</title>
        <authorList>
            <person name="Spang A."/>
            <person name="Saw J.H."/>
            <person name="Jorgensen S.L."/>
            <person name="Zaremba-Niedzwiedzka K."/>
            <person name="Martijn J."/>
            <person name="Lind A.E."/>
            <person name="van Eijk R."/>
            <person name="Schleper C."/>
            <person name="Guy L."/>
            <person name="Ettema T.J."/>
        </authorList>
    </citation>
    <scope>NUCLEOTIDE SEQUENCE</scope>
</reference>
<dbReference type="EMBL" id="LAZR01033845">
    <property type="protein sequence ID" value="KKL46958.1"/>
    <property type="molecule type" value="Genomic_DNA"/>
</dbReference>
<name>A0A0F9CC38_9ZZZZ</name>
<proteinExistence type="predicted"/>
<accession>A0A0F9CC38</accession>
<organism evidence="1">
    <name type="scientific">marine sediment metagenome</name>
    <dbReference type="NCBI Taxonomy" id="412755"/>
    <lineage>
        <taxon>unclassified sequences</taxon>
        <taxon>metagenomes</taxon>
        <taxon>ecological metagenomes</taxon>
    </lineage>
</organism>
<comment type="caution">
    <text evidence="1">The sequence shown here is derived from an EMBL/GenBank/DDBJ whole genome shotgun (WGS) entry which is preliminary data.</text>
</comment>
<protein>
    <submittedName>
        <fullName evidence="1">Uncharacterized protein</fullName>
    </submittedName>
</protein>
<gene>
    <name evidence="1" type="ORF">LCGC14_2340360</name>
</gene>